<dbReference type="EMBL" id="OW240915">
    <property type="protein sequence ID" value="CAH2283331.1"/>
    <property type="molecule type" value="Genomic_DNA"/>
</dbReference>
<name>A0AAD1RZP7_PELCU</name>
<protein>
    <submittedName>
        <fullName evidence="1">Uncharacterized protein</fullName>
    </submittedName>
</protein>
<accession>A0AAD1RZP7</accession>
<keyword evidence="2" id="KW-1185">Reference proteome</keyword>
<dbReference type="AlphaFoldDB" id="A0AAD1RZP7"/>
<evidence type="ECO:0000313" key="1">
    <source>
        <dbReference type="EMBL" id="CAH2283331.1"/>
    </source>
</evidence>
<evidence type="ECO:0000313" key="2">
    <source>
        <dbReference type="Proteomes" id="UP001295444"/>
    </source>
</evidence>
<reference evidence="1" key="1">
    <citation type="submission" date="2022-03" db="EMBL/GenBank/DDBJ databases">
        <authorList>
            <person name="Alioto T."/>
            <person name="Alioto T."/>
            <person name="Gomez Garrido J."/>
        </authorList>
    </citation>
    <scope>NUCLEOTIDE SEQUENCE</scope>
</reference>
<proteinExistence type="predicted"/>
<organism evidence="1 2">
    <name type="scientific">Pelobates cultripes</name>
    <name type="common">Western spadefoot toad</name>
    <dbReference type="NCBI Taxonomy" id="61616"/>
    <lineage>
        <taxon>Eukaryota</taxon>
        <taxon>Metazoa</taxon>
        <taxon>Chordata</taxon>
        <taxon>Craniata</taxon>
        <taxon>Vertebrata</taxon>
        <taxon>Euteleostomi</taxon>
        <taxon>Amphibia</taxon>
        <taxon>Batrachia</taxon>
        <taxon>Anura</taxon>
        <taxon>Pelobatoidea</taxon>
        <taxon>Pelobatidae</taxon>
        <taxon>Pelobates</taxon>
    </lineage>
</organism>
<dbReference type="Proteomes" id="UP001295444">
    <property type="component" value="Chromosome 04"/>
</dbReference>
<gene>
    <name evidence="1" type="ORF">PECUL_23A023295</name>
</gene>
<sequence>MASADEADFVISDEMQSILDTAMSKSMSKALASAMDVMSTSLSKMFTQELLHTQMSVPPTSQTVVIPPASQPGRKALAKTKHASKTIKMDSIPPVTDGARVNPT</sequence>